<reference evidence="2" key="1">
    <citation type="submission" date="2022-10" db="EMBL/GenBank/DDBJ databases">
        <authorList>
            <person name="Chen Y."/>
            <person name="Dougan E. K."/>
            <person name="Chan C."/>
            <person name="Rhodes N."/>
            <person name="Thang M."/>
        </authorList>
    </citation>
    <scope>NUCLEOTIDE SEQUENCE</scope>
</reference>
<sequence length="495" mass="55370">MCPWRPALLVVLVSAFHDDDCEVAGQPWRQLREELLSQNCAAVDGWANHGNGAAECELGAAAVCLCRADVSGARACLHKISLQRMLATRWPLLKLMAQLQGTSQAGAMARGCAGLWHPSLDWEEWRHQVIAFAKETPLWLDGQVEQPTSLDEALGAAQGVVWKSGSDAVAEGRTIAMWTSMCPLGVLSAFAVRAVSLVLGHSDVYRIVQRAIETAERAMSNLEDVLHSSWPIFQVLHVMSLLKRSLHDTRLTAADLEVATPNVQRSTLWHQAMRSLTAAAAAASAGPKVVIMTGLYAQRVGHLLDLFKHAERLGYLAPLVLVPMLPNVTESCETIAELFLQRITESPWKGTWSPCLPFVSQFRAQYLYLYLALQLDLPVLWFDFHLVLLQNPFLWLPKAVEGRLEMPSYREPCQRYCVTQGEPDIYLADEFYAPHLVKPSLMLLRPTATTKQWLRDFLHWLSTFPFAHEARGLQYMVFPDRLDIIPSVSMLPSKE</sequence>
<gene>
    <name evidence="2" type="ORF">C1SCF055_LOCUS14291</name>
</gene>
<evidence type="ECO:0000313" key="3">
    <source>
        <dbReference type="EMBL" id="CAL4774294.1"/>
    </source>
</evidence>
<name>A0A9P1C993_9DINO</name>
<evidence type="ECO:0000313" key="4">
    <source>
        <dbReference type="Proteomes" id="UP001152797"/>
    </source>
</evidence>
<evidence type="ECO:0000313" key="2">
    <source>
        <dbReference type="EMBL" id="CAI3986982.1"/>
    </source>
</evidence>
<evidence type="ECO:0000256" key="1">
    <source>
        <dbReference type="SAM" id="SignalP"/>
    </source>
</evidence>
<dbReference type="OrthoDB" id="415065at2759"/>
<keyword evidence="4" id="KW-1185">Reference proteome</keyword>
<comment type="caution">
    <text evidence="2">The sequence shown here is derived from an EMBL/GenBank/DDBJ whole genome shotgun (WGS) entry which is preliminary data.</text>
</comment>
<organism evidence="2">
    <name type="scientific">Cladocopium goreaui</name>
    <dbReference type="NCBI Taxonomy" id="2562237"/>
    <lineage>
        <taxon>Eukaryota</taxon>
        <taxon>Sar</taxon>
        <taxon>Alveolata</taxon>
        <taxon>Dinophyceae</taxon>
        <taxon>Suessiales</taxon>
        <taxon>Symbiodiniaceae</taxon>
        <taxon>Cladocopium</taxon>
    </lineage>
</organism>
<dbReference type="EMBL" id="CAMXCT030001123">
    <property type="protein sequence ID" value="CAL4774294.1"/>
    <property type="molecule type" value="Genomic_DNA"/>
</dbReference>
<dbReference type="EMBL" id="CAMXCT020001123">
    <property type="protein sequence ID" value="CAL1140357.1"/>
    <property type="molecule type" value="Genomic_DNA"/>
</dbReference>
<reference evidence="3 4" key="2">
    <citation type="submission" date="2024-05" db="EMBL/GenBank/DDBJ databases">
        <authorList>
            <person name="Chen Y."/>
            <person name="Shah S."/>
            <person name="Dougan E. K."/>
            <person name="Thang M."/>
            <person name="Chan C."/>
        </authorList>
    </citation>
    <scope>NUCLEOTIDE SEQUENCE [LARGE SCALE GENOMIC DNA]</scope>
</reference>
<feature type="chain" id="PRO_5043270238" evidence="1">
    <location>
        <begin position="16"/>
        <end position="495"/>
    </location>
</feature>
<accession>A0A9P1C993</accession>
<protein>
    <submittedName>
        <fullName evidence="3">PPPDE domain-containing protein</fullName>
    </submittedName>
</protein>
<dbReference type="EMBL" id="CAMXCT010001123">
    <property type="protein sequence ID" value="CAI3986982.1"/>
    <property type="molecule type" value="Genomic_DNA"/>
</dbReference>
<dbReference type="Proteomes" id="UP001152797">
    <property type="component" value="Unassembled WGS sequence"/>
</dbReference>
<keyword evidence="1" id="KW-0732">Signal</keyword>
<proteinExistence type="predicted"/>
<feature type="signal peptide" evidence="1">
    <location>
        <begin position="1"/>
        <end position="15"/>
    </location>
</feature>
<dbReference type="AlphaFoldDB" id="A0A9P1C993"/>
<feature type="non-terminal residue" evidence="2">
    <location>
        <position position="1"/>
    </location>
</feature>